<dbReference type="Proteomes" id="UP000886523">
    <property type="component" value="Unassembled WGS sequence"/>
</dbReference>
<reference evidence="1" key="1">
    <citation type="journal article" date="2020" name="Nat. Commun.">
        <title>Large-scale genome sequencing of mycorrhizal fungi provides insights into the early evolution of symbiotic traits.</title>
        <authorList>
            <person name="Miyauchi S."/>
            <person name="Kiss E."/>
            <person name="Kuo A."/>
            <person name="Drula E."/>
            <person name="Kohler A."/>
            <person name="Sanchez-Garcia M."/>
            <person name="Morin E."/>
            <person name="Andreopoulos B."/>
            <person name="Barry K.W."/>
            <person name="Bonito G."/>
            <person name="Buee M."/>
            <person name="Carver A."/>
            <person name="Chen C."/>
            <person name="Cichocki N."/>
            <person name="Clum A."/>
            <person name="Culley D."/>
            <person name="Crous P.W."/>
            <person name="Fauchery L."/>
            <person name="Girlanda M."/>
            <person name="Hayes R.D."/>
            <person name="Keri Z."/>
            <person name="LaButti K."/>
            <person name="Lipzen A."/>
            <person name="Lombard V."/>
            <person name="Magnuson J."/>
            <person name="Maillard F."/>
            <person name="Murat C."/>
            <person name="Nolan M."/>
            <person name="Ohm R.A."/>
            <person name="Pangilinan J."/>
            <person name="Pereira M.F."/>
            <person name="Perotto S."/>
            <person name="Peter M."/>
            <person name="Pfister S."/>
            <person name="Riley R."/>
            <person name="Sitrit Y."/>
            <person name="Stielow J.B."/>
            <person name="Szollosi G."/>
            <person name="Zifcakova L."/>
            <person name="Stursova M."/>
            <person name="Spatafora J.W."/>
            <person name="Tedersoo L."/>
            <person name="Vaario L.M."/>
            <person name="Yamada A."/>
            <person name="Yan M."/>
            <person name="Wang P."/>
            <person name="Xu J."/>
            <person name="Bruns T."/>
            <person name="Baldrian P."/>
            <person name="Vilgalys R."/>
            <person name="Dunand C."/>
            <person name="Henrissat B."/>
            <person name="Grigoriev I.V."/>
            <person name="Hibbett D."/>
            <person name="Nagy L.G."/>
            <person name="Martin F.M."/>
        </authorList>
    </citation>
    <scope>NUCLEOTIDE SEQUENCE</scope>
    <source>
        <strain evidence="1">UP504</strain>
    </source>
</reference>
<evidence type="ECO:0000313" key="1">
    <source>
        <dbReference type="EMBL" id="KAF9514804.1"/>
    </source>
</evidence>
<organism evidence="1 2">
    <name type="scientific">Hydnum rufescens UP504</name>
    <dbReference type="NCBI Taxonomy" id="1448309"/>
    <lineage>
        <taxon>Eukaryota</taxon>
        <taxon>Fungi</taxon>
        <taxon>Dikarya</taxon>
        <taxon>Basidiomycota</taxon>
        <taxon>Agaricomycotina</taxon>
        <taxon>Agaricomycetes</taxon>
        <taxon>Cantharellales</taxon>
        <taxon>Hydnaceae</taxon>
        <taxon>Hydnum</taxon>
    </lineage>
</organism>
<protein>
    <submittedName>
        <fullName evidence="1">Uncharacterized protein</fullName>
    </submittedName>
</protein>
<proteinExistence type="predicted"/>
<evidence type="ECO:0000313" key="2">
    <source>
        <dbReference type="Proteomes" id="UP000886523"/>
    </source>
</evidence>
<sequence length="176" mass="19591">MAQGKIWQHEAAQTPTPECQAPNMTINAISYHTPTLAGVLSLHKNPPDEVMDELLCPAPNTTIDKTAYHTPTEVGAFALHKPPCTKNRCMQPPATQPKNPAPEHLQSPCRWLIYSTTHPLWRVPLPCAKTPPHEKWMCAATRHLTQEPPSTQTPTTYTSMVNIQYHTPTVVDTFAL</sequence>
<accession>A0A9P6AZC0</accession>
<comment type="caution">
    <text evidence="1">The sequence shown here is derived from an EMBL/GenBank/DDBJ whole genome shotgun (WGS) entry which is preliminary data.</text>
</comment>
<gene>
    <name evidence="1" type="ORF">BS47DRAFT_1361513</name>
</gene>
<dbReference type="EMBL" id="MU128957">
    <property type="protein sequence ID" value="KAF9514804.1"/>
    <property type="molecule type" value="Genomic_DNA"/>
</dbReference>
<dbReference type="AlphaFoldDB" id="A0A9P6AZC0"/>
<keyword evidence="2" id="KW-1185">Reference proteome</keyword>
<name>A0A9P6AZC0_9AGAM</name>